<dbReference type="GO" id="GO:0005739">
    <property type="term" value="C:mitochondrion"/>
    <property type="evidence" value="ECO:0007669"/>
    <property type="project" value="TreeGrafter"/>
</dbReference>
<dbReference type="GO" id="GO:0005811">
    <property type="term" value="C:lipid droplet"/>
    <property type="evidence" value="ECO:0007669"/>
    <property type="project" value="TreeGrafter"/>
</dbReference>
<dbReference type="InterPro" id="IPR036291">
    <property type="entry name" value="NAD(P)-bd_dom_sf"/>
</dbReference>
<accession>A0A7J6LIT9</accession>
<evidence type="ECO:0000313" key="3">
    <source>
        <dbReference type="EMBL" id="KAF4659192.1"/>
    </source>
</evidence>
<dbReference type="Pfam" id="PF03435">
    <property type="entry name" value="Sacchrp_dh_NADP"/>
    <property type="match status" value="1"/>
</dbReference>
<keyword evidence="4" id="KW-1185">Reference proteome</keyword>
<dbReference type="SUPFAM" id="SSF51735">
    <property type="entry name" value="NAD(P)-binding Rossmann-fold domains"/>
    <property type="match status" value="1"/>
</dbReference>
<proteinExistence type="inferred from homology"/>
<dbReference type="AlphaFoldDB" id="A0A7J6LIT9"/>
<dbReference type="Gene3D" id="3.40.50.720">
    <property type="entry name" value="NAD(P)-binding Rossmann-like Domain"/>
    <property type="match status" value="1"/>
</dbReference>
<comment type="similarity">
    <text evidence="1">Belongs to the saccharopine dehydrogenase family.</text>
</comment>
<dbReference type="InterPro" id="IPR051276">
    <property type="entry name" value="Saccharopine_DH-like_oxidrdct"/>
</dbReference>
<protein>
    <recommendedName>
        <fullName evidence="2">Saccharopine dehydrogenase NADP binding domain-containing protein</fullName>
    </recommendedName>
</protein>
<evidence type="ECO:0000259" key="2">
    <source>
        <dbReference type="Pfam" id="PF03435"/>
    </source>
</evidence>
<dbReference type="EMBL" id="JAAPAO010000463">
    <property type="protein sequence ID" value="KAF4659192.1"/>
    <property type="molecule type" value="Genomic_DNA"/>
</dbReference>
<reference evidence="3 4" key="1">
    <citation type="submission" date="2020-04" db="EMBL/GenBank/DDBJ databases">
        <title>Perkinsus chesapeaki whole genome sequence.</title>
        <authorList>
            <person name="Bogema D.R."/>
        </authorList>
    </citation>
    <scope>NUCLEOTIDE SEQUENCE [LARGE SCALE GENOMIC DNA]</scope>
    <source>
        <strain evidence="3">ATCC PRA-425</strain>
    </source>
</reference>
<sequence length="428" mass="47528">MAKDFDVIVFGASGYAGAFVAKEMAVLGEKNKLKVGMAGRNSERIITEVKKHGYVPREDQIVVADVSNTDSIKNMVKRTRLVMNCVGPYRHFGETVVSVCAELGTDYMDLCGEPEFIEKMQLKYTELAKQSGAIVMNACAFDSVPADFGFQLMHDRLAKDGGIPVSVESFLRNLYGPKGYVGHYATYECAVYGMGSVGELREVRRSLQAEGMKPKLNRSGPALKHHPGFFEDDRVPGKLCMNFLGSDRSVVQRTQEMQTLDDKSYQGIYHNCYLAVENTLVNKLAFIIFGGMINFLCKYPWGRQLLLKYPKLFTFGYFSHEGSTMEQLEEAGYQIDFFGKGFSSKKAQEEHPDQPDVEVKASVHGPDPGYIGTSRMFSQLALVLLTLRDSVAVKQGGVYTAARVFRGTVAPKRLTDDGCAVFSDEILD</sequence>
<gene>
    <name evidence="3" type="ORF">FOL47_007689</name>
</gene>
<name>A0A7J6LIT9_PERCH</name>
<dbReference type="GO" id="GO:0005886">
    <property type="term" value="C:plasma membrane"/>
    <property type="evidence" value="ECO:0007669"/>
    <property type="project" value="TreeGrafter"/>
</dbReference>
<dbReference type="PANTHER" id="PTHR12286:SF5">
    <property type="entry name" value="SACCHAROPINE DEHYDROGENASE-LIKE OXIDOREDUCTASE"/>
    <property type="match status" value="1"/>
</dbReference>
<feature type="domain" description="Saccharopine dehydrogenase NADP binding" evidence="2">
    <location>
        <begin position="7"/>
        <end position="136"/>
    </location>
</feature>
<organism evidence="3 4">
    <name type="scientific">Perkinsus chesapeaki</name>
    <name type="common">Clam parasite</name>
    <name type="synonym">Perkinsus andrewsi</name>
    <dbReference type="NCBI Taxonomy" id="330153"/>
    <lineage>
        <taxon>Eukaryota</taxon>
        <taxon>Sar</taxon>
        <taxon>Alveolata</taxon>
        <taxon>Perkinsozoa</taxon>
        <taxon>Perkinsea</taxon>
        <taxon>Perkinsida</taxon>
        <taxon>Perkinsidae</taxon>
        <taxon>Perkinsus</taxon>
    </lineage>
</organism>
<dbReference type="OrthoDB" id="10268090at2759"/>
<dbReference type="Proteomes" id="UP000591131">
    <property type="component" value="Unassembled WGS sequence"/>
</dbReference>
<evidence type="ECO:0000313" key="4">
    <source>
        <dbReference type="Proteomes" id="UP000591131"/>
    </source>
</evidence>
<evidence type="ECO:0000256" key="1">
    <source>
        <dbReference type="ARBA" id="ARBA00038048"/>
    </source>
</evidence>
<dbReference type="InterPro" id="IPR005097">
    <property type="entry name" value="Sacchrp_dh_NADP-bd"/>
</dbReference>
<dbReference type="PANTHER" id="PTHR12286">
    <property type="entry name" value="SACCHAROPINE DEHYDROGENASE-LIKE OXIDOREDUCTASE"/>
    <property type="match status" value="1"/>
</dbReference>
<comment type="caution">
    <text evidence="3">The sequence shown here is derived from an EMBL/GenBank/DDBJ whole genome shotgun (WGS) entry which is preliminary data.</text>
</comment>
<dbReference type="GO" id="GO:0009247">
    <property type="term" value="P:glycolipid biosynthetic process"/>
    <property type="evidence" value="ECO:0007669"/>
    <property type="project" value="TreeGrafter"/>
</dbReference>